<feature type="transmembrane region" description="Helical" evidence="6">
    <location>
        <begin position="6"/>
        <end position="27"/>
    </location>
</feature>
<dbReference type="AlphaFoldDB" id="A0A7W4YHE4"/>
<evidence type="ECO:0000259" key="7">
    <source>
        <dbReference type="Pfam" id="PF13396"/>
    </source>
</evidence>
<proteinExistence type="predicted"/>
<gene>
    <name evidence="8" type="ORF">FHX33_000603</name>
</gene>
<organism evidence="8 9">
    <name type="scientific">Leifsonia aquatica</name>
    <name type="common">Corynebacterium aquaticum</name>
    <dbReference type="NCBI Taxonomy" id="144185"/>
    <lineage>
        <taxon>Bacteria</taxon>
        <taxon>Bacillati</taxon>
        <taxon>Actinomycetota</taxon>
        <taxon>Actinomycetes</taxon>
        <taxon>Micrococcales</taxon>
        <taxon>Microbacteriaceae</taxon>
        <taxon>Leifsonia</taxon>
    </lineage>
</organism>
<evidence type="ECO:0000256" key="1">
    <source>
        <dbReference type="ARBA" id="ARBA00004651"/>
    </source>
</evidence>
<comment type="subcellular location">
    <subcellularLocation>
        <location evidence="1">Cell membrane</location>
        <topology evidence="1">Multi-pass membrane protein</topology>
    </subcellularLocation>
</comment>
<dbReference type="Pfam" id="PF13396">
    <property type="entry name" value="PLDc_N"/>
    <property type="match status" value="1"/>
</dbReference>
<keyword evidence="4 6" id="KW-1133">Transmembrane helix</keyword>
<evidence type="ECO:0000256" key="4">
    <source>
        <dbReference type="ARBA" id="ARBA00022989"/>
    </source>
</evidence>
<keyword evidence="3 6" id="KW-0812">Transmembrane</keyword>
<evidence type="ECO:0000256" key="3">
    <source>
        <dbReference type="ARBA" id="ARBA00022692"/>
    </source>
</evidence>
<evidence type="ECO:0000313" key="8">
    <source>
        <dbReference type="EMBL" id="MBB2965871.1"/>
    </source>
</evidence>
<sequence length="73" mass="8106">MEILGLILAALAGALYLAALVYAVMRIIRTDQLTRIERFVWILAVIAFPLAGPIVWFLLGPHPLGLRAPQIKR</sequence>
<feature type="domain" description="Cardiolipin synthase N-terminal" evidence="7">
    <location>
        <begin position="19"/>
        <end position="61"/>
    </location>
</feature>
<keyword evidence="5 6" id="KW-0472">Membrane</keyword>
<evidence type="ECO:0000256" key="2">
    <source>
        <dbReference type="ARBA" id="ARBA00022475"/>
    </source>
</evidence>
<dbReference type="RefSeq" id="WP_021764348.1">
    <property type="nucleotide sequence ID" value="NZ_JACHVP010000001.1"/>
</dbReference>
<evidence type="ECO:0000313" key="9">
    <source>
        <dbReference type="Proteomes" id="UP000538196"/>
    </source>
</evidence>
<keyword evidence="2" id="KW-1003">Cell membrane</keyword>
<dbReference type="EMBL" id="JACHVP010000001">
    <property type="protein sequence ID" value="MBB2965871.1"/>
    <property type="molecule type" value="Genomic_DNA"/>
</dbReference>
<dbReference type="GO" id="GO:0005886">
    <property type="term" value="C:plasma membrane"/>
    <property type="evidence" value="ECO:0007669"/>
    <property type="project" value="UniProtKB-SubCell"/>
</dbReference>
<evidence type="ECO:0000256" key="5">
    <source>
        <dbReference type="ARBA" id="ARBA00023136"/>
    </source>
</evidence>
<keyword evidence="9" id="KW-1185">Reference proteome</keyword>
<dbReference type="Proteomes" id="UP000538196">
    <property type="component" value="Unassembled WGS sequence"/>
</dbReference>
<evidence type="ECO:0000256" key="6">
    <source>
        <dbReference type="SAM" id="Phobius"/>
    </source>
</evidence>
<dbReference type="InterPro" id="IPR027379">
    <property type="entry name" value="CLS_N"/>
</dbReference>
<name>A0A7W4YHE4_LEIAQ</name>
<feature type="transmembrane region" description="Helical" evidence="6">
    <location>
        <begin position="39"/>
        <end position="59"/>
    </location>
</feature>
<protein>
    <recommendedName>
        <fullName evidence="7">Cardiolipin synthase N-terminal domain-containing protein</fullName>
    </recommendedName>
</protein>
<reference evidence="8 9" key="1">
    <citation type="submission" date="2020-08" db="EMBL/GenBank/DDBJ databases">
        <title>Sequencing the genomes of 1000 actinobacteria strains.</title>
        <authorList>
            <person name="Klenk H.-P."/>
        </authorList>
    </citation>
    <scope>NUCLEOTIDE SEQUENCE [LARGE SCALE GENOMIC DNA]</scope>
    <source>
        <strain evidence="8 9">DSM 20146</strain>
    </source>
</reference>
<accession>A0A7W4YHE4</accession>
<comment type="caution">
    <text evidence="8">The sequence shown here is derived from an EMBL/GenBank/DDBJ whole genome shotgun (WGS) entry which is preliminary data.</text>
</comment>